<evidence type="ECO:0000256" key="2">
    <source>
        <dbReference type="PROSITE-ProRule" id="PRU00409"/>
    </source>
</evidence>
<dbReference type="SUPFAM" id="SSF56059">
    <property type="entry name" value="Glutathione synthetase ATP-binding domain-like"/>
    <property type="match status" value="1"/>
</dbReference>
<protein>
    <recommendedName>
        <fullName evidence="3">ATP-grasp domain-containing protein</fullName>
    </recommendedName>
</protein>
<dbReference type="Gene3D" id="3.30.470.20">
    <property type="entry name" value="ATP-grasp fold, B domain"/>
    <property type="match status" value="1"/>
</dbReference>
<dbReference type="Proteomes" id="UP001379533">
    <property type="component" value="Chromosome"/>
</dbReference>
<keyword evidence="1" id="KW-0436">Ligase</keyword>
<dbReference type="PANTHER" id="PTHR21621:SF0">
    <property type="entry name" value="BETA-CITRYLGLUTAMATE SYNTHASE B-RELATED"/>
    <property type="match status" value="1"/>
</dbReference>
<proteinExistence type="predicted"/>
<evidence type="ECO:0000256" key="1">
    <source>
        <dbReference type="ARBA" id="ARBA00022598"/>
    </source>
</evidence>
<keyword evidence="2" id="KW-0067">ATP-binding</keyword>
<gene>
    <name evidence="4" type="ORF">LZC95_24135</name>
</gene>
<sequence length="313" mass="35599">MVTRRVGLLVGRERSFPEALMAEVARRDVGVEVVYANFNAPRATDKLEYEVIVDRISHEVPCYQPFLKVAKLRGARTINDPFFRIADDKFFDVALADALSVSVPKTVLLPSKDYESSISAESLQHNMGLVDWEAIERDLGFPMYIKPHWGGGWTGVTRVASMQELHTAYDNSGRYTMIVQEEIRWVQYVRCIVIGRRDVLPALWDPRLSHFDRYRHAHESMPPLGAELEARVVHDALKLTRALGYDMNTVEFAIADGIPYAIDFMNSAPDFDITSLGESHFRWTVEKMADLVIDAAKTPRASRPRWNELTSIV</sequence>
<evidence type="ECO:0000313" key="5">
    <source>
        <dbReference type="Proteomes" id="UP001379533"/>
    </source>
</evidence>
<keyword evidence="2" id="KW-0547">Nucleotide-binding</keyword>
<organism evidence="4 5">
    <name type="scientific">Pendulispora brunnea</name>
    <dbReference type="NCBI Taxonomy" id="2905690"/>
    <lineage>
        <taxon>Bacteria</taxon>
        <taxon>Pseudomonadati</taxon>
        <taxon>Myxococcota</taxon>
        <taxon>Myxococcia</taxon>
        <taxon>Myxococcales</taxon>
        <taxon>Sorangiineae</taxon>
        <taxon>Pendulisporaceae</taxon>
        <taxon>Pendulispora</taxon>
    </lineage>
</organism>
<dbReference type="PROSITE" id="PS50975">
    <property type="entry name" value="ATP_GRASP"/>
    <property type="match status" value="1"/>
</dbReference>
<dbReference type="InterPro" id="IPR011761">
    <property type="entry name" value="ATP-grasp"/>
</dbReference>
<keyword evidence="5" id="KW-1185">Reference proteome</keyword>
<accession>A0ABZ2KQA1</accession>
<dbReference type="PANTHER" id="PTHR21621">
    <property type="entry name" value="RIBOSOMAL PROTEIN S6 MODIFICATION PROTEIN"/>
    <property type="match status" value="1"/>
</dbReference>
<reference evidence="4 5" key="1">
    <citation type="submission" date="2021-12" db="EMBL/GenBank/DDBJ databases">
        <title>Discovery of the Pendulisporaceae a myxobacterial family with distinct sporulation behavior and unique specialized metabolism.</title>
        <authorList>
            <person name="Garcia R."/>
            <person name="Popoff A."/>
            <person name="Bader C.D."/>
            <person name="Loehr J."/>
            <person name="Walesch S."/>
            <person name="Walt C."/>
            <person name="Boldt J."/>
            <person name="Bunk B."/>
            <person name="Haeckl F.J.F.P.J."/>
            <person name="Gunesch A.P."/>
            <person name="Birkelbach J."/>
            <person name="Nuebel U."/>
            <person name="Pietschmann T."/>
            <person name="Bach T."/>
            <person name="Mueller R."/>
        </authorList>
    </citation>
    <scope>NUCLEOTIDE SEQUENCE [LARGE SCALE GENOMIC DNA]</scope>
    <source>
        <strain evidence="4 5">MSr12523</strain>
    </source>
</reference>
<dbReference type="InterPro" id="IPR011095">
    <property type="entry name" value="Dala_Dala_lig_C"/>
</dbReference>
<dbReference type="Pfam" id="PF07478">
    <property type="entry name" value="Dala_Dala_lig_C"/>
    <property type="match status" value="1"/>
</dbReference>
<feature type="domain" description="ATP-grasp" evidence="3">
    <location>
        <begin position="93"/>
        <end position="297"/>
    </location>
</feature>
<dbReference type="EMBL" id="CP089982">
    <property type="protein sequence ID" value="WXA99892.1"/>
    <property type="molecule type" value="Genomic_DNA"/>
</dbReference>
<dbReference type="RefSeq" id="WP_394850533.1">
    <property type="nucleotide sequence ID" value="NZ_CP089982.1"/>
</dbReference>
<name>A0ABZ2KQA1_9BACT</name>
<evidence type="ECO:0000259" key="3">
    <source>
        <dbReference type="PROSITE" id="PS50975"/>
    </source>
</evidence>
<evidence type="ECO:0000313" key="4">
    <source>
        <dbReference type="EMBL" id="WXA99892.1"/>
    </source>
</evidence>